<dbReference type="AlphaFoldDB" id="A0AAE0TN71"/>
<evidence type="ECO:0000313" key="1">
    <source>
        <dbReference type="EMBL" id="KAK3612588.1"/>
    </source>
</evidence>
<comment type="caution">
    <text evidence="1">The sequence shown here is derived from an EMBL/GenBank/DDBJ whole genome shotgun (WGS) entry which is preliminary data.</text>
</comment>
<reference evidence="1" key="3">
    <citation type="submission" date="2023-05" db="EMBL/GenBank/DDBJ databases">
        <authorList>
            <person name="Smith C.H."/>
        </authorList>
    </citation>
    <scope>NUCLEOTIDE SEQUENCE</scope>
    <source>
        <strain evidence="1">CHS0354</strain>
        <tissue evidence="1">Mantle</tissue>
    </source>
</reference>
<proteinExistence type="predicted"/>
<sequence>MERTERVFKQLRDYDQDRSRSLSTEGGDSEALEQYKVVAHIVCVTFQTLQLGTVRNVIYNVLSGQDSITHVQNFLKIMANAENNMDVDEIYIG</sequence>
<evidence type="ECO:0000313" key="2">
    <source>
        <dbReference type="Proteomes" id="UP001195483"/>
    </source>
</evidence>
<reference evidence="1" key="1">
    <citation type="journal article" date="2021" name="Genome Biol. Evol.">
        <title>A High-Quality Reference Genome for a Parasitic Bivalve with Doubly Uniparental Inheritance (Bivalvia: Unionida).</title>
        <authorList>
            <person name="Smith C.H."/>
        </authorList>
    </citation>
    <scope>NUCLEOTIDE SEQUENCE</scope>
    <source>
        <strain evidence="1">CHS0354</strain>
    </source>
</reference>
<dbReference type="Proteomes" id="UP001195483">
    <property type="component" value="Unassembled WGS sequence"/>
</dbReference>
<reference evidence="1" key="2">
    <citation type="journal article" date="2021" name="Genome Biol. Evol.">
        <title>Developing a high-quality reference genome for a parasitic bivalve with doubly uniparental inheritance (Bivalvia: Unionida).</title>
        <authorList>
            <person name="Smith C.H."/>
        </authorList>
    </citation>
    <scope>NUCLEOTIDE SEQUENCE</scope>
    <source>
        <strain evidence="1">CHS0354</strain>
        <tissue evidence="1">Mantle</tissue>
    </source>
</reference>
<protein>
    <submittedName>
        <fullName evidence="1">Uncharacterized protein</fullName>
    </submittedName>
</protein>
<gene>
    <name evidence="1" type="ORF">CHS0354_042090</name>
</gene>
<organism evidence="1 2">
    <name type="scientific">Potamilus streckersoni</name>
    <dbReference type="NCBI Taxonomy" id="2493646"/>
    <lineage>
        <taxon>Eukaryota</taxon>
        <taxon>Metazoa</taxon>
        <taxon>Spiralia</taxon>
        <taxon>Lophotrochozoa</taxon>
        <taxon>Mollusca</taxon>
        <taxon>Bivalvia</taxon>
        <taxon>Autobranchia</taxon>
        <taxon>Heteroconchia</taxon>
        <taxon>Palaeoheterodonta</taxon>
        <taxon>Unionida</taxon>
        <taxon>Unionoidea</taxon>
        <taxon>Unionidae</taxon>
        <taxon>Ambleminae</taxon>
        <taxon>Lampsilini</taxon>
        <taxon>Potamilus</taxon>
    </lineage>
</organism>
<keyword evidence="2" id="KW-1185">Reference proteome</keyword>
<dbReference type="EMBL" id="JAEAOA010002353">
    <property type="protein sequence ID" value="KAK3612588.1"/>
    <property type="molecule type" value="Genomic_DNA"/>
</dbReference>
<accession>A0AAE0TN71</accession>
<name>A0AAE0TN71_9BIVA</name>